<gene>
    <name evidence="3" type="ORF">A2140_09290</name>
</gene>
<name>A0A1F6SZT8_9PROT</name>
<organism evidence="3 4">
    <name type="scientific">Candidatus Muproteobacteria bacterium RBG_16_62_13</name>
    <dbReference type="NCBI Taxonomy" id="1817756"/>
    <lineage>
        <taxon>Bacteria</taxon>
        <taxon>Pseudomonadati</taxon>
        <taxon>Pseudomonadota</taxon>
        <taxon>Candidatus Muproteobacteria</taxon>
    </lineage>
</organism>
<comment type="caution">
    <text evidence="3">The sequence shown here is derived from an EMBL/GenBank/DDBJ whole genome shotgun (WGS) entry which is preliminary data.</text>
</comment>
<accession>A0A1F6SZT8</accession>
<reference evidence="3 4" key="1">
    <citation type="journal article" date="2016" name="Nat. Commun.">
        <title>Thousands of microbial genomes shed light on interconnected biogeochemical processes in an aquifer system.</title>
        <authorList>
            <person name="Anantharaman K."/>
            <person name="Brown C.T."/>
            <person name="Hug L.A."/>
            <person name="Sharon I."/>
            <person name="Castelle C.J."/>
            <person name="Probst A.J."/>
            <person name="Thomas B.C."/>
            <person name="Singh A."/>
            <person name="Wilkins M.J."/>
            <person name="Karaoz U."/>
            <person name="Brodie E.L."/>
            <person name="Williams K.H."/>
            <person name="Hubbard S.S."/>
            <person name="Banfield J.F."/>
        </authorList>
    </citation>
    <scope>NUCLEOTIDE SEQUENCE [LARGE SCALE GENOMIC DNA]</scope>
</reference>
<keyword evidence="2" id="KW-1133">Transmembrane helix</keyword>
<dbReference type="STRING" id="1817756.A2140_09290"/>
<feature type="transmembrane region" description="Helical" evidence="2">
    <location>
        <begin position="21"/>
        <end position="41"/>
    </location>
</feature>
<dbReference type="PANTHER" id="PTHR40278:SF2">
    <property type="entry name" value="TYPE IV PILUS INNER MEMBRANE COMPONENT PILN"/>
    <property type="match status" value="1"/>
</dbReference>
<protein>
    <recommendedName>
        <fullName evidence="5">Pilus assembly protein PilN</fullName>
    </recommendedName>
</protein>
<keyword evidence="2" id="KW-0472">Membrane</keyword>
<dbReference type="EMBL" id="MFSQ01000123">
    <property type="protein sequence ID" value="OGI38441.1"/>
    <property type="molecule type" value="Genomic_DNA"/>
</dbReference>
<dbReference type="InterPro" id="IPR007813">
    <property type="entry name" value="PilN"/>
</dbReference>
<dbReference type="Pfam" id="PF05137">
    <property type="entry name" value="PilN"/>
    <property type="match status" value="1"/>
</dbReference>
<keyword evidence="1" id="KW-0175">Coiled coil</keyword>
<dbReference type="PANTHER" id="PTHR40278">
    <property type="entry name" value="DNA UTILIZATION PROTEIN HOFN"/>
    <property type="match status" value="1"/>
</dbReference>
<dbReference type="InterPro" id="IPR052534">
    <property type="entry name" value="Extracell_DNA_Util/SecSys_Comp"/>
</dbReference>
<dbReference type="GO" id="GO:0043107">
    <property type="term" value="P:type IV pilus-dependent motility"/>
    <property type="evidence" value="ECO:0007669"/>
    <property type="project" value="TreeGrafter"/>
</dbReference>
<sequence>MTRLNLLPWRELRRREQDRQLLTIGIGAWAVMGLAVFYAHFHVTGMIDAQNKRNEFLNAEIKKVEDQIKEIAELRKKRQDLIQRMNVIYQLQTDRARVVRVFDEMVRKLPEGVYFTAVRHTGLDTHIRGVAQSNARVSALMRNLSASEWFSNPELEIINVRQKGGERVSEFSVKVKQTVKKPETGS</sequence>
<dbReference type="Proteomes" id="UP000178379">
    <property type="component" value="Unassembled WGS sequence"/>
</dbReference>
<evidence type="ECO:0008006" key="5">
    <source>
        <dbReference type="Google" id="ProtNLM"/>
    </source>
</evidence>
<dbReference type="AlphaFoldDB" id="A0A1F6SZT8"/>
<evidence type="ECO:0000256" key="2">
    <source>
        <dbReference type="SAM" id="Phobius"/>
    </source>
</evidence>
<keyword evidence="2" id="KW-0812">Transmembrane</keyword>
<evidence type="ECO:0000256" key="1">
    <source>
        <dbReference type="SAM" id="Coils"/>
    </source>
</evidence>
<evidence type="ECO:0000313" key="4">
    <source>
        <dbReference type="Proteomes" id="UP000178379"/>
    </source>
</evidence>
<feature type="coiled-coil region" evidence="1">
    <location>
        <begin position="47"/>
        <end position="84"/>
    </location>
</feature>
<dbReference type="GO" id="GO:0043683">
    <property type="term" value="P:type IV pilus assembly"/>
    <property type="evidence" value="ECO:0007669"/>
    <property type="project" value="TreeGrafter"/>
</dbReference>
<evidence type="ECO:0000313" key="3">
    <source>
        <dbReference type="EMBL" id="OGI38441.1"/>
    </source>
</evidence>
<proteinExistence type="predicted"/>